<dbReference type="GO" id="GO:0044715">
    <property type="term" value="F:8-oxo-dGDP phosphatase activity"/>
    <property type="evidence" value="ECO:0007669"/>
    <property type="project" value="TreeGrafter"/>
</dbReference>
<comment type="cofactor">
    <cofactor evidence="1">
        <name>Mg(2+)</name>
        <dbReference type="ChEBI" id="CHEBI:18420"/>
    </cofactor>
</comment>
<comment type="catalytic activity">
    <reaction evidence="10">
        <text>8-oxo-dGTP + H2O = 8-oxo-dGMP + diphosphate + H(+)</text>
        <dbReference type="Rhea" id="RHEA:31575"/>
        <dbReference type="ChEBI" id="CHEBI:15377"/>
        <dbReference type="ChEBI" id="CHEBI:15378"/>
        <dbReference type="ChEBI" id="CHEBI:33019"/>
        <dbReference type="ChEBI" id="CHEBI:63224"/>
        <dbReference type="ChEBI" id="CHEBI:77896"/>
        <dbReference type="EC" id="3.6.1.55"/>
    </reaction>
</comment>
<dbReference type="CDD" id="cd03425">
    <property type="entry name" value="NUDIX_MutT_NudA_like"/>
    <property type="match status" value="1"/>
</dbReference>
<dbReference type="PROSITE" id="PS51462">
    <property type="entry name" value="NUDIX"/>
    <property type="match status" value="1"/>
</dbReference>
<evidence type="ECO:0000256" key="8">
    <source>
        <dbReference type="ARBA" id="ARBA00022842"/>
    </source>
</evidence>
<dbReference type="Pfam" id="PF00293">
    <property type="entry name" value="NUDIX"/>
    <property type="match status" value="1"/>
</dbReference>
<evidence type="ECO:0000256" key="5">
    <source>
        <dbReference type="ARBA" id="ARBA00022723"/>
    </source>
</evidence>
<evidence type="ECO:0000256" key="14">
    <source>
        <dbReference type="ARBA" id="ARBA00041592"/>
    </source>
</evidence>
<evidence type="ECO:0000256" key="4">
    <source>
        <dbReference type="ARBA" id="ARBA00022705"/>
    </source>
</evidence>
<dbReference type="SUPFAM" id="SSF55811">
    <property type="entry name" value="Nudix"/>
    <property type="match status" value="1"/>
</dbReference>
<name>A0A7W7EZ86_9SPHN</name>
<dbReference type="GO" id="GO:0006281">
    <property type="term" value="P:DNA repair"/>
    <property type="evidence" value="ECO:0007669"/>
    <property type="project" value="UniProtKB-KW"/>
</dbReference>
<evidence type="ECO:0000256" key="16">
    <source>
        <dbReference type="ARBA" id="ARBA00042798"/>
    </source>
</evidence>
<dbReference type="GO" id="GO:0044716">
    <property type="term" value="F:8-oxo-GDP phosphatase activity"/>
    <property type="evidence" value="ECO:0007669"/>
    <property type="project" value="TreeGrafter"/>
</dbReference>
<evidence type="ECO:0000256" key="2">
    <source>
        <dbReference type="ARBA" id="ARBA00005582"/>
    </source>
</evidence>
<accession>A0A7W7EZ86</accession>
<sequence>MTNTIIIVVAAALIDSAGRTLVQQRPPGKAHAGLWEFPGGKVEPGERPDAALARELAEELGLFVEPGALEPIGFVQAGTPERPMLLLLHACRDWQGEPAALEATALHWDRPEALAALPMPPADYPLAAALARWLAAGMPHDRR</sequence>
<evidence type="ECO:0000256" key="1">
    <source>
        <dbReference type="ARBA" id="ARBA00001946"/>
    </source>
</evidence>
<dbReference type="PRINTS" id="PR00502">
    <property type="entry name" value="NUDIXFAMILY"/>
</dbReference>
<dbReference type="GO" id="GO:0006260">
    <property type="term" value="P:DNA replication"/>
    <property type="evidence" value="ECO:0007669"/>
    <property type="project" value="UniProtKB-KW"/>
</dbReference>
<dbReference type="GO" id="GO:0035539">
    <property type="term" value="F:8-oxo-7,8-dihydrodeoxyguanosine triphosphate pyrophosphatase activity"/>
    <property type="evidence" value="ECO:0007669"/>
    <property type="project" value="UniProtKB-EC"/>
</dbReference>
<evidence type="ECO:0000256" key="10">
    <source>
        <dbReference type="ARBA" id="ARBA00035861"/>
    </source>
</evidence>
<dbReference type="EC" id="3.6.1.55" evidence="12"/>
<dbReference type="GO" id="GO:0008413">
    <property type="term" value="F:8-oxo-7,8-dihydroguanosine triphosphate pyrophosphatase activity"/>
    <property type="evidence" value="ECO:0007669"/>
    <property type="project" value="TreeGrafter"/>
</dbReference>
<organism evidence="19 20">
    <name type="scientific">Sphingomonas abaci</name>
    <dbReference type="NCBI Taxonomy" id="237611"/>
    <lineage>
        <taxon>Bacteria</taxon>
        <taxon>Pseudomonadati</taxon>
        <taxon>Pseudomonadota</taxon>
        <taxon>Alphaproteobacteria</taxon>
        <taxon>Sphingomonadales</taxon>
        <taxon>Sphingomonadaceae</taxon>
        <taxon>Sphingomonas</taxon>
    </lineage>
</organism>
<comment type="similarity">
    <text evidence="2 17">Belongs to the Nudix hydrolase family.</text>
</comment>
<evidence type="ECO:0000313" key="20">
    <source>
        <dbReference type="Proteomes" id="UP000574769"/>
    </source>
</evidence>
<reference evidence="19 20" key="1">
    <citation type="submission" date="2020-08" db="EMBL/GenBank/DDBJ databases">
        <title>Genomic Encyclopedia of Type Strains, Phase IV (KMG-IV): sequencing the most valuable type-strain genomes for metagenomic binning, comparative biology and taxonomic classification.</title>
        <authorList>
            <person name="Goeker M."/>
        </authorList>
    </citation>
    <scope>NUCLEOTIDE SEQUENCE [LARGE SCALE GENOMIC DNA]</scope>
    <source>
        <strain evidence="19 20">DSM 15867</strain>
    </source>
</reference>
<evidence type="ECO:0000259" key="18">
    <source>
        <dbReference type="PROSITE" id="PS51462"/>
    </source>
</evidence>
<protein>
    <recommendedName>
        <fullName evidence="13">8-oxo-dGTP diphosphatase</fullName>
        <ecNumber evidence="12">3.6.1.55</ecNumber>
    </recommendedName>
    <alternativeName>
        <fullName evidence="16">7,8-dihydro-8-oxoguanine-triphosphatase</fullName>
    </alternativeName>
    <alternativeName>
        <fullName evidence="15">Mutator protein MutT</fullName>
    </alternativeName>
    <alternativeName>
        <fullName evidence="14">dGTP pyrophosphohydrolase</fullName>
    </alternativeName>
</protein>
<keyword evidence="7 17" id="KW-0378">Hydrolase</keyword>
<evidence type="ECO:0000256" key="9">
    <source>
        <dbReference type="ARBA" id="ARBA00023204"/>
    </source>
</evidence>
<dbReference type="EMBL" id="JACHNY010000006">
    <property type="protein sequence ID" value="MBB4618829.1"/>
    <property type="molecule type" value="Genomic_DNA"/>
</dbReference>
<keyword evidence="6" id="KW-0227">DNA damage</keyword>
<dbReference type="PANTHER" id="PTHR47707">
    <property type="entry name" value="8-OXO-DGTP DIPHOSPHATASE"/>
    <property type="match status" value="1"/>
</dbReference>
<keyword evidence="5" id="KW-0479">Metal-binding</keyword>
<dbReference type="RefSeq" id="WP_184116061.1">
    <property type="nucleotide sequence ID" value="NZ_JACHNY010000006.1"/>
</dbReference>
<comment type="caution">
    <text evidence="19">The sequence shown here is derived from an EMBL/GenBank/DDBJ whole genome shotgun (WGS) entry which is preliminary data.</text>
</comment>
<evidence type="ECO:0000256" key="17">
    <source>
        <dbReference type="RuleBase" id="RU003476"/>
    </source>
</evidence>
<proteinExistence type="inferred from homology"/>
<evidence type="ECO:0000313" key="19">
    <source>
        <dbReference type="EMBL" id="MBB4618829.1"/>
    </source>
</evidence>
<dbReference type="Proteomes" id="UP000574769">
    <property type="component" value="Unassembled WGS sequence"/>
</dbReference>
<feature type="domain" description="Nudix hydrolase" evidence="18">
    <location>
        <begin position="4"/>
        <end position="132"/>
    </location>
</feature>
<dbReference type="PROSITE" id="PS00893">
    <property type="entry name" value="NUDIX_BOX"/>
    <property type="match status" value="1"/>
</dbReference>
<evidence type="ECO:0000256" key="13">
    <source>
        <dbReference type="ARBA" id="ARBA00040794"/>
    </source>
</evidence>
<evidence type="ECO:0000256" key="11">
    <source>
        <dbReference type="ARBA" id="ARBA00036904"/>
    </source>
</evidence>
<dbReference type="InterPro" id="IPR020084">
    <property type="entry name" value="NUDIX_hydrolase_CS"/>
</dbReference>
<gene>
    <name evidence="19" type="ORF">GGQ96_002975</name>
</gene>
<dbReference type="InterPro" id="IPR020476">
    <property type="entry name" value="Nudix_hydrolase"/>
</dbReference>
<evidence type="ECO:0000256" key="15">
    <source>
        <dbReference type="ARBA" id="ARBA00041979"/>
    </source>
</evidence>
<dbReference type="PANTHER" id="PTHR47707:SF1">
    <property type="entry name" value="NUDIX HYDROLASE FAMILY PROTEIN"/>
    <property type="match status" value="1"/>
</dbReference>
<keyword evidence="20" id="KW-1185">Reference proteome</keyword>
<keyword evidence="8" id="KW-0460">Magnesium</keyword>
<keyword evidence="3" id="KW-0515">Mutator protein</keyword>
<keyword evidence="9" id="KW-0234">DNA repair</keyword>
<dbReference type="InterPro" id="IPR047127">
    <property type="entry name" value="MutT-like"/>
</dbReference>
<dbReference type="InterPro" id="IPR000086">
    <property type="entry name" value="NUDIX_hydrolase_dom"/>
</dbReference>
<evidence type="ECO:0000256" key="12">
    <source>
        <dbReference type="ARBA" id="ARBA00038905"/>
    </source>
</evidence>
<dbReference type="Gene3D" id="3.90.79.10">
    <property type="entry name" value="Nucleoside Triphosphate Pyrophosphohydrolase"/>
    <property type="match status" value="1"/>
</dbReference>
<evidence type="ECO:0000256" key="7">
    <source>
        <dbReference type="ARBA" id="ARBA00022801"/>
    </source>
</evidence>
<evidence type="ECO:0000256" key="3">
    <source>
        <dbReference type="ARBA" id="ARBA00022457"/>
    </source>
</evidence>
<dbReference type="InterPro" id="IPR015797">
    <property type="entry name" value="NUDIX_hydrolase-like_dom_sf"/>
</dbReference>
<evidence type="ECO:0000256" key="6">
    <source>
        <dbReference type="ARBA" id="ARBA00022763"/>
    </source>
</evidence>
<keyword evidence="4" id="KW-0235">DNA replication</keyword>
<dbReference type="GO" id="GO:0046872">
    <property type="term" value="F:metal ion binding"/>
    <property type="evidence" value="ECO:0007669"/>
    <property type="project" value="UniProtKB-KW"/>
</dbReference>
<dbReference type="AlphaFoldDB" id="A0A7W7EZ86"/>
<comment type="catalytic activity">
    <reaction evidence="11">
        <text>8-oxo-GTP + H2O = 8-oxo-GMP + diphosphate + H(+)</text>
        <dbReference type="Rhea" id="RHEA:67616"/>
        <dbReference type="ChEBI" id="CHEBI:15377"/>
        <dbReference type="ChEBI" id="CHEBI:15378"/>
        <dbReference type="ChEBI" id="CHEBI:33019"/>
        <dbReference type="ChEBI" id="CHEBI:143553"/>
        <dbReference type="ChEBI" id="CHEBI:145694"/>
    </reaction>
</comment>